<dbReference type="EC" id="4.1.3.17" evidence="10"/>
<dbReference type="PANTHER" id="PTHR33254:SF4">
    <property type="entry name" value="4-HYDROXY-4-METHYL-2-OXOGLUTARATE ALDOLASE 3-RELATED"/>
    <property type="match status" value="1"/>
</dbReference>
<comment type="catalytic activity">
    <reaction evidence="1 10">
        <text>4-hydroxy-4-methyl-2-oxoglutarate = 2 pyruvate</text>
        <dbReference type="Rhea" id="RHEA:22748"/>
        <dbReference type="ChEBI" id="CHEBI:15361"/>
        <dbReference type="ChEBI" id="CHEBI:58276"/>
        <dbReference type="EC" id="4.1.3.17"/>
    </reaction>
</comment>
<reference evidence="11" key="1">
    <citation type="submission" date="2020-12" db="EMBL/GenBank/DDBJ databases">
        <title>The genome sequence of Inhella sp. 1Y17.</title>
        <authorList>
            <person name="Liu Y."/>
        </authorList>
    </citation>
    <scope>NUCLEOTIDE SEQUENCE</scope>
    <source>
        <strain evidence="11">1Y17</strain>
    </source>
</reference>
<dbReference type="GO" id="GO:0047443">
    <property type="term" value="F:4-hydroxy-4-methyl-2-oxoglutarate aldolase activity"/>
    <property type="evidence" value="ECO:0007669"/>
    <property type="project" value="UniProtKB-EC"/>
</dbReference>
<name>A0A931NH04_9BURK</name>
<dbReference type="SUPFAM" id="SSF89562">
    <property type="entry name" value="RraA-like"/>
    <property type="match status" value="1"/>
</dbReference>
<evidence type="ECO:0000256" key="6">
    <source>
        <dbReference type="ARBA" id="ARBA00023239"/>
    </source>
</evidence>
<proteinExistence type="inferred from homology"/>
<dbReference type="EMBL" id="JAEDAK010000003">
    <property type="protein sequence ID" value="MBH9576604.1"/>
    <property type="molecule type" value="Genomic_DNA"/>
</dbReference>
<dbReference type="CDD" id="cd16841">
    <property type="entry name" value="RraA_family"/>
    <property type="match status" value="1"/>
</dbReference>
<keyword evidence="12" id="KW-1185">Reference proteome</keyword>
<dbReference type="PANTHER" id="PTHR33254">
    <property type="entry name" value="4-HYDROXY-4-METHYL-2-OXOGLUTARATE ALDOLASE 3-RELATED"/>
    <property type="match status" value="1"/>
</dbReference>
<dbReference type="NCBIfam" id="NF006875">
    <property type="entry name" value="PRK09372.1"/>
    <property type="match status" value="1"/>
</dbReference>
<dbReference type="GO" id="GO:0051252">
    <property type="term" value="P:regulation of RNA metabolic process"/>
    <property type="evidence" value="ECO:0007669"/>
    <property type="project" value="InterPro"/>
</dbReference>
<dbReference type="InterPro" id="IPR005493">
    <property type="entry name" value="RraA/RraA-like"/>
</dbReference>
<evidence type="ECO:0000256" key="9">
    <source>
        <dbReference type="PIRSR" id="PIRSR605493-1"/>
    </source>
</evidence>
<comment type="catalytic activity">
    <reaction evidence="8 10">
        <text>oxaloacetate + H(+) = pyruvate + CO2</text>
        <dbReference type="Rhea" id="RHEA:15641"/>
        <dbReference type="ChEBI" id="CHEBI:15361"/>
        <dbReference type="ChEBI" id="CHEBI:15378"/>
        <dbReference type="ChEBI" id="CHEBI:16452"/>
        <dbReference type="ChEBI" id="CHEBI:16526"/>
        <dbReference type="EC" id="4.1.1.112"/>
    </reaction>
</comment>
<evidence type="ECO:0000256" key="10">
    <source>
        <dbReference type="RuleBase" id="RU004338"/>
    </source>
</evidence>
<dbReference type="Proteomes" id="UP000613266">
    <property type="component" value="Unassembled WGS sequence"/>
</dbReference>
<dbReference type="NCBIfam" id="TIGR01935">
    <property type="entry name" value="NOT-MenG"/>
    <property type="match status" value="1"/>
</dbReference>
<comment type="cofactor">
    <cofactor evidence="2 10">
        <name>a divalent metal cation</name>
        <dbReference type="ChEBI" id="CHEBI:60240"/>
    </cofactor>
</comment>
<gene>
    <name evidence="11" type="primary">rraA</name>
    <name evidence="11" type="ORF">I7X39_06790</name>
</gene>
<comment type="function">
    <text evidence="7 10">Catalyzes the aldol cleavage of 4-hydroxy-4-methyl-2-oxoglutarate (HMG) into 2 molecules of pyruvate. Also contains a secondary oxaloacetate (OAA) decarboxylase activity due to the common pyruvate enolate transition state formed following C-C bond cleavage in the retro-aldol and decarboxylation reactions.</text>
</comment>
<feature type="binding site" evidence="9">
    <location>
        <position position="105"/>
    </location>
    <ligand>
        <name>Mg(2+)</name>
        <dbReference type="ChEBI" id="CHEBI:18420"/>
    </ligand>
</feature>
<keyword evidence="5 9" id="KW-0479">Metal-binding</keyword>
<dbReference type="EC" id="4.1.1.112" evidence="10"/>
<evidence type="ECO:0000256" key="7">
    <source>
        <dbReference type="ARBA" id="ARBA00025046"/>
    </source>
</evidence>
<evidence type="ECO:0000256" key="1">
    <source>
        <dbReference type="ARBA" id="ARBA00001342"/>
    </source>
</evidence>
<comment type="caution">
    <text evidence="11">The sequence shown here is derived from an EMBL/GenBank/DDBJ whole genome shotgun (WGS) entry which is preliminary data.</text>
</comment>
<dbReference type="Gene3D" id="3.50.30.40">
    <property type="entry name" value="Ribonuclease E inhibitor RraA/RraA-like"/>
    <property type="match status" value="1"/>
</dbReference>
<evidence type="ECO:0000256" key="4">
    <source>
        <dbReference type="ARBA" id="ARBA00011233"/>
    </source>
</evidence>
<organism evidence="11 12">
    <name type="scientific">Inhella proteolytica</name>
    <dbReference type="NCBI Taxonomy" id="2795029"/>
    <lineage>
        <taxon>Bacteria</taxon>
        <taxon>Pseudomonadati</taxon>
        <taxon>Pseudomonadota</taxon>
        <taxon>Betaproteobacteria</taxon>
        <taxon>Burkholderiales</taxon>
        <taxon>Sphaerotilaceae</taxon>
        <taxon>Inhella</taxon>
    </lineage>
</organism>
<comment type="subunit">
    <text evidence="4 10">Homotrimer.</text>
</comment>
<dbReference type="GO" id="GO:0008948">
    <property type="term" value="F:oxaloacetate decarboxylase activity"/>
    <property type="evidence" value="ECO:0007669"/>
    <property type="project" value="UniProtKB-EC"/>
</dbReference>
<evidence type="ECO:0000256" key="3">
    <source>
        <dbReference type="ARBA" id="ARBA00008621"/>
    </source>
</evidence>
<evidence type="ECO:0000313" key="11">
    <source>
        <dbReference type="EMBL" id="MBH9576604.1"/>
    </source>
</evidence>
<keyword evidence="6 10" id="KW-0456">Lyase</keyword>
<accession>A0A931NH04</accession>
<sequence>MNPLPSTCDLCDARKADSSGVLRVFAGSGWRNYGGAERMAGPISTVRCLDDNSQVKAAVEGPGAGRVLVVDGAASLRRALLGGNLAAAAARNGWAGLWIHGAVRDLAELRAVPITIWALGHLPMPCDRKGQGERDVAIWIEGQAIRPGEWLLADADGLLVHPTPLG</sequence>
<evidence type="ECO:0000256" key="2">
    <source>
        <dbReference type="ARBA" id="ARBA00001968"/>
    </source>
</evidence>
<comment type="cofactor">
    <cofactor evidence="9">
        <name>Mg(2+)</name>
        <dbReference type="ChEBI" id="CHEBI:18420"/>
    </cofactor>
</comment>
<evidence type="ECO:0000256" key="8">
    <source>
        <dbReference type="ARBA" id="ARBA00047973"/>
    </source>
</evidence>
<keyword evidence="9" id="KW-0460">Magnesium</keyword>
<dbReference type="AlphaFoldDB" id="A0A931NH04"/>
<dbReference type="GO" id="GO:0008428">
    <property type="term" value="F:ribonuclease inhibitor activity"/>
    <property type="evidence" value="ECO:0007669"/>
    <property type="project" value="InterPro"/>
</dbReference>
<dbReference type="Pfam" id="PF03737">
    <property type="entry name" value="RraA-like"/>
    <property type="match status" value="1"/>
</dbReference>
<dbReference type="InterPro" id="IPR036704">
    <property type="entry name" value="RraA/RraA-like_sf"/>
</dbReference>
<evidence type="ECO:0000313" key="12">
    <source>
        <dbReference type="Proteomes" id="UP000613266"/>
    </source>
</evidence>
<dbReference type="RefSeq" id="WP_198110211.1">
    <property type="nucleotide sequence ID" value="NZ_JAEDAK010000003.1"/>
</dbReference>
<protein>
    <recommendedName>
        <fullName evidence="10">4-hydroxy-4-methyl-2-oxoglutarate aldolase</fullName>
        <shortName evidence="10">HMG aldolase</shortName>
        <ecNumber evidence="10">4.1.1.112</ecNumber>
        <ecNumber evidence="10">4.1.3.17</ecNumber>
    </recommendedName>
    <alternativeName>
        <fullName evidence="10">Oxaloacetate decarboxylase</fullName>
    </alternativeName>
</protein>
<comment type="similarity">
    <text evidence="3 10">Belongs to the class II aldolase/RraA-like family.</text>
</comment>
<dbReference type="GO" id="GO:0046872">
    <property type="term" value="F:metal ion binding"/>
    <property type="evidence" value="ECO:0007669"/>
    <property type="project" value="UniProtKB-KW"/>
</dbReference>
<evidence type="ECO:0000256" key="5">
    <source>
        <dbReference type="ARBA" id="ARBA00022723"/>
    </source>
</evidence>
<feature type="binding site" evidence="9">
    <location>
        <position position="104"/>
    </location>
    <ligand>
        <name>substrate</name>
    </ligand>
</feature>
<dbReference type="InterPro" id="IPR010203">
    <property type="entry name" value="RraA"/>
</dbReference>
<feature type="binding site" evidence="9">
    <location>
        <begin position="82"/>
        <end position="85"/>
    </location>
    <ligand>
        <name>substrate</name>
    </ligand>
</feature>